<sequence>MHRSITGTYRKHYALVHDGADELMPLTGAQRRFHHARSSDPHDRAQILPVFLEFPPGLLSVPRLEQAVRSVLRQHPALRGAPDVVGGVPVLRIDPLPEGPVVREIPAPDSDRALWDALDNWPVRPAPFRVLLARDEHRDLLAIGFDHLVCDGESTGLVLDELMSGYHGPAGEPGSSAASGLELYREAVEQQLETEHEASGPEALEHWRSRVRDAGPGLWGTDPHGPGPCASAWQRVALPGTGRDRPFPTLLAACHTALSRIPGTAPVAYTWGGRDREGVVGCFINTVLANPGDEGVQESWYEDLEFADTPFDEVVRAARAAKASWTGHLDLVLTLIDRTRRPAPVLDGVSGRFTYPAGNRTHEPVIVTAVQDREELALRIDHDSTIVPAAAADVVGDALRETFAGSTAQAS</sequence>
<name>A0ABV2XQN7_9ACTN</name>
<gene>
    <name evidence="2" type="ORF">ABZ568_06805</name>
</gene>
<evidence type="ECO:0000259" key="1">
    <source>
        <dbReference type="Pfam" id="PF00668"/>
    </source>
</evidence>
<proteinExistence type="predicted"/>
<dbReference type="Proteomes" id="UP001550603">
    <property type="component" value="Unassembled WGS sequence"/>
</dbReference>
<dbReference type="PANTHER" id="PTHR45527">
    <property type="entry name" value="NONRIBOSOMAL PEPTIDE SYNTHETASE"/>
    <property type="match status" value="1"/>
</dbReference>
<feature type="domain" description="Condensation" evidence="1">
    <location>
        <begin position="23"/>
        <end position="213"/>
    </location>
</feature>
<comment type="caution">
    <text evidence="2">The sequence shown here is derived from an EMBL/GenBank/DDBJ whole genome shotgun (WGS) entry which is preliminary data.</text>
</comment>
<organism evidence="2 3">
    <name type="scientific">Streptomyces olindensis</name>
    <dbReference type="NCBI Taxonomy" id="358823"/>
    <lineage>
        <taxon>Bacteria</taxon>
        <taxon>Bacillati</taxon>
        <taxon>Actinomycetota</taxon>
        <taxon>Actinomycetes</taxon>
        <taxon>Kitasatosporales</taxon>
        <taxon>Streptomycetaceae</taxon>
        <taxon>Streptomyces</taxon>
    </lineage>
</organism>
<dbReference type="Gene3D" id="3.30.559.10">
    <property type="entry name" value="Chloramphenicol acetyltransferase-like domain"/>
    <property type="match status" value="1"/>
</dbReference>
<evidence type="ECO:0000313" key="2">
    <source>
        <dbReference type="EMBL" id="MEU2266137.1"/>
    </source>
</evidence>
<keyword evidence="3" id="KW-1185">Reference proteome</keyword>
<dbReference type="InterPro" id="IPR001242">
    <property type="entry name" value="Condensation_dom"/>
</dbReference>
<protein>
    <submittedName>
        <fullName evidence="2">Condensation domain-containing protein</fullName>
    </submittedName>
</protein>
<dbReference type="PANTHER" id="PTHR45527:SF1">
    <property type="entry name" value="FATTY ACID SYNTHASE"/>
    <property type="match status" value="1"/>
</dbReference>
<dbReference type="InterPro" id="IPR023213">
    <property type="entry name" value="CAT-like_dom_sf"/>
</dbReference>
<reference evidence="2 3" key="1">
    <citation type="submission" date="2024-06" db="EMBL/GenBank/DDBJ databases">
        <title>The Natural Products Discovery Center: Release of the First 8490 Sequenced Strains for Exploring Actinobacteria Biosynthetic Diversity.</title>
        <authorList>
            <person name="Kalkreuter E."/>
            <person name="Kautsar S.A."/>
            <person name="Yang D."/>
            <person name="Bader C.D."/>
            <person name="Teijaro C.N."/>
            <person name="Fluegel L."/>
            <person name="Davis C.M."/>
            <person name="Simpson J.R."/>
            <person name="Lauterbach L."/>
            <person name="Steele A.D."/>
            <person name="Gui C."/>
            <person name="Meng S."/>
            <person name="Li G."/>
            <person name="Viehrig K."/>
            <person name="Ye F."/>
            <person name="Su P."/>
            <person name="Kiefer A.F."/>
            <person name="Nichols A."/>
            <person name="Cepeda A.J."/>
            <person name="Yan W."/>
            <person name="Fan B."/>
            <person name="Jiang Y."/>
            <person name="Adhikari A."/>
            <person name="Zheng C.-J."/>
            <person name="Schuster L."/>
            <person name="Cowan T.M."/>
            <person name="Smanski M.J."/>
            <person name="Chevrette M.G."/>
            <person name="De Carvalho L.P.S."/>
            <person name="Shen B."/>
        </authorList>
    </citation>
    <scope>NUCLEOTIDE SEQUENCE [LARGE SCALE GENOMIC DNA]</scope>
    <source>
        <strain evidence="2 3">NPDC019583</strain>
    </source>
</reference>
<dbReference type="Pfam" id="PF00668">
    <property type="entry name" value="Condensation"/>
    <property type="match status" value="1"/>
</dbReference>
<accession>A0ABV2XQN7</accession>
<dbReference type="EMBL" id="JBEYBN010000006">
    <property type="protein sequence ID" value="MEU2266137.1"/>
    <property type="molecule type" value="Genomic_DNA"/>
</dbReference>
<dbReference type="Gene3D" id="3.30.559.30">
    <property type="entry name" value="Nonribosomal peptide synthetase, condensation domain"/>
    <property type="match status" value="1"/>
</dbReference>
<dbReference type="RefSeq" id="WP_051648969.1">
    <property type="nucleotide sequence ID" value="NZ_JBEYBN010000006.1"/>
</dbReference>
<evidence type="ECO:0000313" key="3">
    <source>
        <dbReference type="Proteomes" id="UP001550603"/>
    </source>
</evidence>
<dbReference type="SUPFAM" id="SSF52777">
    <property type="entry name" value="CoA-dependent acyltransferases"/>
    <property type="match status" value="2"/>
</dbReference>